<evidence type="ECO:0000256" key="9">
    <source>
        <dbReference type="ARBA" id="ARBA00023172"/>
    </source>
</evidence>
<dbReference type="GO" id="GO:0005634">
    <property type="term" value="C:nucleus"/>
    <property type="evidence" value="ECO:0007669"/>
    <property type="project" value="UniProtKB-SubCell"/>
</dbReference>
<dbReference type="GO" id="GO:0051301">
    <property type="term" value="P:cell division"/>
    <property type="evidence" value="ECO:0007669"/>
    <property type="project" value="UniProtKB-KW"/>
</dbReference>
<evidence type="ECO:0000256" key="5">
    <source>
        <dbReference type="ARBA" id="ARBA00022705"/>
    </source>
</evidence>
<dbReference type="PANTHER" id="PTHR45674">
    <property type="entry name" value="DNA LIGASE 1/3 FAMILY MEMBER"/>
    <property type="match status" value="1"/>
</dbReference>
<keyword evidence="5" id="KW-0235">DNA replication</keyword>
<keyword evidence="8 15" id="KW-0067">ATP-binding</keyword>
<dbReference type="PROSITE" id="PS00333">
    <property type="entry name" value="DNA_LIGASE_A2"/>
    <property type="match status" value="1"/>
</dbReference>
<dbReference type="Gene3D" id="2.40.50.140">
    <property type="entry name" value="Nucleic acid-binding proteins"/>
    <property type="match status" value="1"/>
</dbReference>
<dbReference type="Gene3D" id="3.30.470.30">
    <property type="entry name" value="DNA ligase/mRNA capping enzyme"/>
    <property type="match status" value="1"/>
</dbReference>
<dbReference type="Pfam" id="PF04679">
    <property type="entry name" value="DNA_ligase_A_C"/>
    <property type="match status" value="1"/>
</dbReference>
<feature type="compositionally biased region" description="Polar residues" evidence="17">
    <location>
        <begin position="672"/>
        <end position="681"/>
    </location>
</feature>
<dbReference type="FunFam" id="3.30.470.30:FF:000002">
    <property type="entry name" value="DNA ligase"/>
    <property type="match status" value="1"/>
</dbReference>
<dbReference type="Pfam" id="PF01068">
    <property type="entry name" value="DNA_ligase_A_M"/>
    <property type="match status" value="1"/>
</dbReference>
<dbReference type="CDD" id="cd07969">
    <property type="entry name" value="OBF_DNA_ligase_I"/>
    <property type="match status" value="1"/>
</dbReference>
<dbReference type="InterPro" id="IPR012308">
    <property type="entry name" value="DNA_ligase_ATP-dep_N"/>
</dbReference>
<dbReference type="Pfam" id="PF04675">
    <property type="entry name" value="DNA_ligase_A_N"/>
    <property type="match status" value="1"/>
</dbReference>
<dbReference type="CDD" id="cd07900">
    <property type="entry name" value="Adenylation_DNA_ligase_I_Euk"/>
    <property type="match status" value="1"/>
</dbReference>
<dbReference type="InterPro" id="IPR050191">
    <property type="entry name" value="ATP-dep_DNA_ligase"/>
</dbReference>
<dbReference type="SUPFAM" id="SSF56091">
    <property type="entry name" value="DNA ligase/mRNA capping enzyme, catalytic domain"/>
    <property type="match status" value="1"/>
</dbReference>
<keyword evidence="19" id="KW-1185">Reference proteome</keyword>
<dbReference type="NCBIfam" id="TIGR00574">
    <property type="entry name" value="dnl1"/>
    <property type="match status" value="1"/>
</dbReference>
<evidence type="ECO:0000256" key="1">
    <source>
        <dbReference type="ARBA" id="ARBA00004123"/>
    </source>
</evidence>
<evidence type="ECO:0000313" key="19">
    <source>
        <dbReference type="Proteomes" id="UP000050640"/>
    </source>
</evidence>
<protein>
    <recommendedName>
        <fullName evidence="15">DNA ligase</fullName>
        <ecNumber evidence="15">6.5.1.1</ecNumber>
    </recommendedName>
</protein>
<comment type="similarity">
    <text evidence="2 16">Belongs to the ATP-dependent DNA ligase family.</text>
</comment>
<dbReference type="InterPro" id="IPR000977">
    <property type="entry name" value="DNA_ligase_ATP-dep"/>
</dbReference>
<dbReference type="GO" id="GO:1903461">
    <property type="term" value="P:Okazaki fragment processing involved in mitotic DNA replication"/>
    <property type="evidence" value="ECO:0007669"/>
    <property type="project" value="TreeGrafter"/>
</dbReference>
<evidence type="ECO:0000256" key="3">
    <source>
        <dbReference type="ARBA" id="ARBA00022598"/>
    </source>
</evidence>
<evidence type="ECO:0000256" key="8">
    <source>
        <dbReference type="ARBA" id="ARBA00022840"/>
    </source>
</evidence>
<comment type="catalytic activity">
    <reaction evidence="13 15">
        <text>ATP + (deoxyribonucleotide)n-3'-hydroxyl + 5'-phospho-(deoxyribonucleotide)m = (deoxyribonucleotide)n+m + AMP + diphosphate.</text>
        <dbReference type="EC" id="6.5.1.1"/>
    </reaction>
</comment>
<keyword evidence="11" id="KW-0539">Nucleus</keyword>
<sequence length="692" mass="78680">MQHFHRIRRSAIACHQIRGMFNELVETPQSVGNDWRAGEKTPYLCLAKTFEDIEATSSRLEIVKILASFFGKVIKRTPSELATCVYLCVNKLGPTYEGMELGIAEGALMKAIAQATGRKIDKLKEDLNQKGDLGLVAQMSRSNQRILFMPAPLTVTAVFRKLQDMARVSGHLVGFLASLTFIELNLEINAMNKKVDMIKSLLVSCRDCEARYLIRCLSGKLRIGLAEQSILVALANAFTNFEIEKNGEKLSCEKMKERQAEDILLLRSAHSECPDYEKIIEAVLSDGLSKLPEKCKITPGIPVKPMLAHPTKGIAEVLKRFGGSVFACEFKYDGERAQIHYDSSGIKIFSRNQENNTHKYPDVRELLRQVMDKETTSFIIDSEIVAFDPIHETILPFQILSTRKRKNVSDSEIKVKVHVFMFDLLFWNGQSLTKSPYRRRREMLRQHFKEVGGVCGFVTSKDTEDTEQISEFLDDAIKGNCEGLMIKTLDSDATYEIAKRSRSWLKLKKDYLDTIGDTVDLTVIGAYFGTGKRTGVYGGYLLACYNPINEEYESICKIGTGLTDDDLRQQYQYFEELRIEKARPYYSYDSSLKPDVWFDPKIVWEVKAADLSISPKHFAGRGIVEELEICLFEVDLEKGISLRFPRYVRRRTDKTPEGATTSQQIADMYNNQEQIKNKGTSDVNDDNDDDYY</sequence>
<keyword evidence="7 15" id="KW-0227">DNA damage</keyword>
<dbReference type="Proteomes" id="UP000050640">
    <property type="component" value="Unplaced"/>
</dbReference>
<evidence type="ECO:0000256" key="16">
    <source>
        <dbReference type="RuleBase" id="RU004196"/>
    </source>
</evidence>
<dbReference type="FunFam" id="2.40.50.140:FF:000062">
    <property type="entry name" value="DNA ligase"/>
    <property type="match status" value="1"/>
</dbReference>
<feature type="compositionally biased region" description="Acidic residues" evidence="17">
    <location>
        <begin position="683"/>
        <end position="692"/>
    </location>
</feature>
<dbReference type="SUPFAM" id="SSF50249">
    <property type="entry name" value="Nucleic acid-binding proteins"/>
    <property type="match status" value="1"/>
</dbReference>
<feature type="domain" description="ATP-dependent DNA ligase family profile" evidence="18">
    <location>
        <begin position="410"/>
        <end position="546"/>
    </location>
</feature>
<dbReference type="AlphaFoldDB" id="A0A0R3RS38"/>
<dbReference type="InterPro" id="IPR036599">
    <property type="entry name" value="DNA_ligase_N_sf"/>
</dbReference>
<feature type="region of interest" description="Disordered" evidence="17">
    <location>
        <begin position="672"/>
        <end position="692"/>
    </location>
</feature>
<evidence type="ECO:0000259" key="18">
    <source>
        <dbReference type="PROSITE" id="PS50160"/>
    </source>
</evidence>
<dbReference type="WBParaSite" id="EEL_0000460901-mRNA-1">
    <property type="protein sequence ID" value="EEL_0000460901-mRNA-1"/>
    <property type="gene ID" value="EEL_0000460901"/>
</dbReference>
<reference evidence="20" key="1">
    <citation type="submission" date="2017-02" db="UniProtKB">
        <authorList>
            <consortium name="WormBaseParasite"/>
        </authorList>
    </citation>
    <scope>IDENTIFICATION</scope>
</reference>
<keyword evidence="3 15" id="KW-0436">Ligase</keyword>
<evidence type="ECO:0000256" key="17">
    <source>
        <dbReference type="SAM" id="MobiDB-lite"/>
    </source>
</evidence>
<proteinExistence type="inferred from homology"/>
<keyword evidence="9 15" id="KW-0233">DNA recombination</keyword>
<dbReference type="GO" id="GO:0005524">
    <property type="term" value="F:ATP binding"/>
    <property type="evidence" value="ECO:0007669"/>
    <property type="project" value="UniProtKB-KW"/>
</dbReference>
<evidence type="ECO:0000256" key="12">
    <source>
        <dbReference type="ARBA" id="ARBA00023306"/>
    </source>
</evidence>
<dbReference type="GO" id="GO:0003677">
    <property type="term" value="F:DNA binding"/>
    <property type="evidence" value="ECO:0007669"/>
    <property type="project" value="InterPro"/>
</dbReference>
<keyword evidence="4" id="KW-0132">Cell division</keyword>
<evidence type="ECO:0000313" key="20">
    <source>
        <dbReference type="WBParaSite" id="EEL_0000460901-mRNA-1"/>
    </source>
</evidence>
<evidence type="ECO:0000256" key="11">
    <source>
        <dbReference type="ARBA" id="ARBA00023242"/>
    </source>
</evidence>
<dbReference type="EC" id="6.5.1.1" evidence="15"/>
<dbReference type="GO" id="GO:0006281">
    <property type="term" value="P:DNA repair"/>
    <property type="evidence" value="ECO:0007669"/>
    <property type="project" value="UniProtKB-KW"/>
</dbReference>
<dbReference type="GO" id="GO:0071897">
    <property type="term" value="P:DNA biosynthetic process"/>
    <property type="evidence" value="ECO:0007669"/>
    <property type="project" value="InterPro"/>
</dbReference>
<evidence type="ECO:0000256" key="10">
    <source>
        <dbReference type="ARBA" id="ARBA00023204"/>
    </source>
</evidence>
<organism evidence="19 20">
    <name type="scientific">Elaeophora elaphi</name>
    <dbReference type="NCBI Taxonomy" id="1147741"/>
    <lineage>
        <taxon>Eukaryota</taxon>
        <taxon>Metazoa</taxon>
        <taxon>Ecdysozoa</taxon>
        <taxon>Nematoda</taxon>
        <taxon>Chromadorea</taxon>
        <taxon>Rhabditida</taxon>
        <taxon>Spirurina</taxon>
        <taxon>Spiruromorpha</taxon>
        <taxon>Filarioidea</taxon>
        <taxon>Onchocercidae</taxon>
        <taxon>Elaeophora</taxon>
    </lineage>
</organism>
<evidence type="ECO:0000256" key="13">
    <source>
        <dbReference type="ARBA" id="ARBA00034003"/>
    </source>
</evidence>
<evidence type="ECO:0000256" key="4">
    <source>
        <dbReference type="ARBA" id="ARBA00022618"/>
    </source>
</evidence>
<dbReference type="SUPFAM" id="SSF117018">
    <property type="entry name" value="ATP-dependent DNA ligase DNA-binding domain"/>
    <property type="match status" value="1"/>
</dbReference>
<dbReference type="FunFam" id="1.10.3260.10:FF:000001">
    <property type="entry name" value="DNA ligase"/>
    <property type="match status" value="1"/>
</dbReference>
<dbReference type="InterPro" id="IPR012340">
    <property type="entry name" value="NA-bd_OB-fold"/>
</dbReference>
<evidence type="ECO:0000256" key="14">
    <source>
        <dbReference type="ARBA" id="ARBA00054532"/>
    </source>
</evidence>
<dbReference type="GO" id="GO:0005739">
    <property type="term" value="C:mitochondrion"/>
    <property type="evidence" value="ECO:0007669"/>
    <property type="project" value="TreeGrafter"/>
</dbReference>
<evidence type="ECO:0000256" key="2">
    <source>
        <dbReference type="ARBA" id="ARBA00007572"/>
    </source>
</evidence>
<keyword evidence="6 15" id="KW-0547">Nucleotide-binding</keyword>
<dbReference type="PROSITE" id="PS50160">
    <property type="entry name" value="DNA_LIGASE_A3"/>
    <property type="match status" value="1"/>
</dbReference>
<comment type="subcellular location">
    <subcellularLocation>
        <location evidence="1">Nucleus</location>
    </subcellularLocation>
</comment>
<dbReference type="GO" id="GO:0006310">
    <property type="term" value="P:DNA recombination"/>
    <property type="evidence" value="ECO:0007669"/>
    <property type="project" value="UniProtKB-KW"/>
</dbReference>
<dbReference type="STRING" id="1147741.A0A0R3RS38"/>
<dbReference type="Gene3D" id="1.10.3260.10">
    <property type="entry name" value="DNA ligase, ATP-dependent, N-terminal domain"/>
    <property type="match status" value="1"/>
</dbReference>
<dbReference type="InterPro" id="IPR012310">
    <property type="entry name" value="DNA_ligase_ATP-dep_cent"/>
</dbReference>
<evidence type="ECO:0000256" key="6">
    <source>
        <dbReference type="ARBA" id="ARBA00022741"/>
    </source>
</evidence>
<keyword evidence="10 15" id="KW-0234">DNA repair</keyword>
<name>A0A0R3RS38_9BILA</name>
<keyword evidence="12" id="KW-0131">Cell cycle</keyword>
<evidence type="ECO:0000256" key="7">
    <source>
        <dbReference type="ARBA" id="ARBA00022763"/>
    </source>
</evidence>
<dbReference type="PROSITE" id="PS00697">
    <property type="entry name" value="DNA_LIGASE_A1"/>
    <property type="match status" value="1"/>
</dbReference>
<dbReference type="InterPro" id="IPR012309">
    <property type="entry name" value="DNA_ligase_ATP-dep_C"/>
</dbReference>
<dbReference type="GO" id="GO:0003910">
    <property type="term" value="F:DNA ligase (ATP) activity"/>
    <property type="evidence" value="ECO:0007669"/>
    <property type="project" value="UniProtKB-EC"/>
</dbReference>
<dbReference type="InterPro" id="IPR016059">
    <property type="entry name" value="DNA_ligase_ATP-dep_CS"/>
</dbReference>
<dbReference type="PANTHER" id="PTHR45674:SF4">
    <property type="entry name" value="DNA LIGASE 1"/>
    <property type="match status" value="1"/>
</dbReference>
<accession>A0A0R3RS38</accession>
<evidence type="ECO:0000256" key="15">
    <source>
        <dbReference type="RuleBase" id="RU000617"/>
    </source>
</evidence>
<comment type="function">
    <text evidence="14">DNA ligase that seals nicks in double-stranded DNA during DNA replication, DNA recombination and DNA repair.</text>
</comment>